<name>A0A0B7N3A8_9FUNG</name>
<evidence type="ECO:0000256" key="2">
    <source>
        <dbReference type="PROSITE-ProRule" id="PRU00035"/>
    </source>
</evidence>
<dbReference type="SMART" id="SM00297">
    <property type="entry name" value="BROMO"/>
    <property type="match status" value="1"/>
</dbReference>
<evidence type="ECO:0000256" key="3">
    <source>
        <dbReference type="SAM" id="MobiDB-lite"/>
    </source>
</evidence>
<dbReference type="Proteomes" id="UP000054107">
    <property type="component" value="Unassembled WGS sequence"/>
</dbReference>
<dbReference type="Pfam" id="PF00439">
    <property type="entry name" value="Bromodomain"/>
    <property type="match status" value="1"/>
</dbReference>
<dbReference type="Gene3D" id="1.20.920.10">
    <property type="entry name" value="Bromodomain-like"/>
    <property type="match status" value="1"/>
</dbReference>
<evidence type="ECO:0000313" key="5">
    <source>
        <dbReference type="EMBL" id="CEP11887.1"/>
    </source>
</evidence>
<evidence type="ECO:0000313" key="6">
    <source>
        <dbReference type="Proteomes" id="UP000054107"/>
    </source>
</evidence>
<evidence type="ECO:0000256" key="1">
    <source>
        <dbReference type="ARBA" id="ARBA00023117"/>
    </source>
</evidence>
<dbReference type="PRINTS" id="PR00503">
    <property type="entry name" value="BROMODOMAIN"/>
</dbReference>
<dbReference type="STRING" id="35722.A0A0B7N3A8"/>
<dbReference type="PROSITE" id="PS50014">
    <property type="entry name" value="BROMODOMAIN_2"/>
    <property type="match status" value="1"/>
</dbReference>
<accession>A0A0B7N3A8</accession>
<dbReference type="SUPFAM" id="SSF47370">
    <property type="entry name" value="Bromodomain"/>
    <property type="match status" value="1"/>
</dbReference>
<dbReference type="GO" id="GO:0006325">
    <property type="term" value="P:chromatin organization"/>
    <property type="evidence" value="ECO:0007669"/>
    <property type="project" value="UniProtKB-ARBA"/>
</dbReference>
<dbReference type="GO" id="GO:0035267">
    <property type="term" value="C:NuA4 histone acetyltransferase complex"/>
    <property type="evidence" value="ECO:0007669"/>
    <property type="project" value="TreeGrafter"/>
</dbReference>
<feature type="region of interest" description="Disordered" evidence="3">
    <location>
        <begin position="322"/>
        <end position="346"/>
    </location>
</feature>
<dbReference type="InterPro" id="IPR036427">
    <property type="entry name" value="Bromodomain-like_sf"/>
</dbReference>
<protein>
    <recommendedName>
        <fullName evidence="4">Bromo domain-containing protein</fullName>
    </recommendedName>
</protein>
<keyword evidence="6" id="KW-1185">Reference proteome</keyword>
<organism evidence="5 6">
    <name type="scientific">Parasitella parasitica</name>
    <dbReference type="NCBI Taxonomy" id="35722"/>
    <lineage>
        <taxon>Eukaryota</taxon>
        <taxon>Fungi</taxon>
        <taxon>Fungi incertae sedis</taxon>
        <taxon>Mucoromycota</taxon>
        <taxon>Mucoromycotina</taxon>
        <taxon>Mucoromycetes</taxon>
        <taxon>Mucorales</taxon>
        <taxon>Mucorineae</taxon>
        <taxon>Mucoraceae</taxon>
        <taxon>Parasitella</taxon>
    </lineage>
</organism>
<dbReference type="PANTHER" id="PTHR15398">
    <property type="entry name" value="BROMODOMAIN-CONTAINING PROTEIN 8"/>
    <property type="match status" value="1"/>
</dbReference>
<feature type="domain" description="Bromo" evidence="4">
    <location>
        <begin position="362"/>
        <end position="432"/>
    </location>
</feature>
<reference evidence="5 6" key="1">
    <citation type="submission" date="2014-09" db="EMBL/GenBank/DDBJ databases">
        <authorList>
            <person name="Ellenberger Sabrina"/>
        </authorList>
    </citation>
    <scope>NUCLEOTIDE SEQUENCE [LARGE SCALE GENOMIC DNA]</scope>
    <source>
        <strain evidence="5 6">CBS 412.66</strain>
    </source>
</reference>
<dbReference type="PANTHER" id="PTHR15398:SF4">
    <property type="entry name" value="BROMODOMAIN-CONTAINING PROTEIN 8 ISOFORM X1"/>
    <property type="match status" value="1"/>
</dbReference>
<dbReference type="AlphaFoldDB" id="A0A0B7N3A8"/>
<sequence length="464" mass="53449">MWFQVARVIKQHELVQLQNIERSPDFYSQKNCSYQYYMLVENLHAESQALRHDVKNDMPVVVRLARHLYLQRVDEIKHSLAQDQKEFNQLAIEIHSIKAGEWDHKLKADQSSPVEDLNHIVARQLETEPIIEEPGHNSGTIGMNLCLPAKKDSIKDSCADSTLMLDESQMKRTSNDNITPEPHLLKRSRLSDVNEEEQVLSTAISDVLVDETYKNFTIDKVMEEKLDRTNLHVEPVLEKKNISPVGNQSSEGTAMELDVAVISPKYTKEQFMQTTKISNVEAENEEQNIHVPKITIPEGTESSLQLQQIQSISPISKTNVLVPEDEDLTGSETNTPTSTKRNSEQRQKAWQKNINLLWQEIANHKNGTMFLNPIKKSHAPMYDEVVKQPLYLKTIKNRVRDGIVRTTAEFERDIVLMLTNSLMYNKEGTEMYLMAQEMLDDVREQLRLFKSADRFSASFWESEQ</sequence>
<proteinExistence type="predicted"/>
<dbReference type="InterPro" id="IPR001487">
    <property type="entry name" value="Bromodomain"/>
</dbReference>
<evidence type="ECO:0000259" key="4">
    <source>
        <dbReference type="PROSITE" id="PS50014"/>
    </source>
</evidence>
<gene>
    <name evidence="5" type="primary">PARPA_05788.1 scaffold 19890</name>
</gene>
<dbReference type="EMBL" id="LN727106">
    <property type="protein sequence ID" value="CEP11887.1"/>
    <property type="molecule type" value="Genomic_DNA"/>
</dbReference>
<keyword evidence="1 2" id="KW-0103">Bromodomain</keyword>
<dbReference type="OrthoDB" id="1742084at2759"/>
<feature type="compositionally biased region" description="Polar residues" evidence="3">
    <location>
        <begin position="330"/>
        <end position="340"/>
    </location>
</feature>